<dbReference type="SFLD" id="SFLDS00003">
    <property type="entry name" value="Haloacid_Dehalogenase"/>
    <property type="match status" value="1"/>
</dbReference>
<protein>
    <submittedName>
        <fullName evidence="1">HAD family phosphatase</fullName>
    </submittedName>
</protein>
<gene>
    <name evidence="1" type="ORF">LQG66_01190</name>
</gene>
<proteinExistence type="predicted"/>
<evidence type="ECO:0000313" key="1">
    <source>
        <dbReference type="EMBL" id="UFZ08207.1"/>
    </source>
</evidence>
<dbReference type="Gene3D" id="1.10.150.240">
    <property type="entry name" value="Putative phosphatase, domain 2"/>
    <property type="match status" value="1"/>
</dbReference>
<dbReference type="NCBIfam" id="TIGR01509">
    <property type="entry name" value="HAD-SF-IA-v3"/>
    <property type="match status" value="1"/>
</dbReference>
<dbReference type="InterPro" id="IPR036412">
    <property type="entry name" value="HAD-like_sf"/>
</dbReference>
<dbReference type="EMBL" id="CP088156">
    <property type="protein sequence ID" value="UFZ08207.1"/>
    <property type="molecule type" value="Genomic_DNA"/>
</dbReference>
<dbReference type="InterPro" id="IPR006439">
    <property type="entry name" value="HAD-SF_hydro_IA"/>
</dbReference>
<accession>A0ABY3RMB7</accession>
<dbReference type="Gene3D" id="3.40.50.1000">
    <property type="entry name" value="HAD superfamily/HAD-like"/>
    <property type="match status" value="1"/>
</dbReference>
<organism evidence="1 2">
    <name type="scientific">Bradyrhizobium ontarionense</name>
    <dbReference type="NCBI Taxonomy" id="2898149"/>
    <lineage>
        <taxon>Bacteria</taxon>
        <taxon>Pseudomonadati</taxon>
        <taxon>Pseudomonadota</taxon>
        <taxon>Alphaproteobacteria</taxon>
        <taxon>Hyphomicrobiales</taxon>
        <taxon>Nitrobacteraceae</taxon>
        <taxon>Bradyrhizobium</taxon>
    </lineage>
</organism>
<dbReference type="InterPro" id="IPR023198">
    <property type="entry name" value="PGP-like_dom2"/>
</dbReference>
<keyword evidence="2" id="KW-1185">Reference proteome</keyword>
<dbReference type="Pfam" id="PF00702">
    <property type="entry name" value="Hydrolase"/>
    <property type="match status" value="1"/>
</dbReference>
<dbReference type="PANTHER" id="PTHR43611:SF3">
    <property type="entry name" value="FLAVIN MONONUCLEOTIDE HYDROLASE 1, CHLOROPLATIC"/>
    <property type="match status" value="1"/>
</dbReference>
<dbReference type="PANTHER" id="PTHR43611">
    <property type="entry name" value="ALPHA-D-GLUCOSE 1-PHOSPHATE PHOSPHATASE"/>
    <property type="match status" value="1"/>
</dbReference>
<evidence type="ECO:0000313" key="2">
    <source>
        <dbReference type="Proteomes" id="UP001431010"/>
    </source>
</evidence>
<dbReference type="SFLD" id="SFLDG01129">
    <property type="entry name" value="C1.5:_HAD__Beta-PGM__Phosphata"/>
    <property type="match status" value="1"/>
</dbReference>
<dbReference type="InterPro" id="IPR023214">
    <property type="entry name" value="HAD_sf"/>
</dbReference>
<name>A0ABY3RMB7_9BRAD</name>
<dbReference type="RefSeq" id="WP_231327656.1">
    <property type="nucleotide sequence ID" value="NZ_CP088156.1"/>
</dbReference>
<dbReference type="SUPFAM" id="SSF56784">
    <property type="entry name" value="HAD-like"/>
    <property type="match status" value="1"/>
</dbReference>
<dbReference type="Proteomes" id="UP001431010">
    <property type="component" value="Chromosome"/>
</dbReference>
<reference evidence="1" key="1">
    <citation type="journal article" date="2024" name="Antonie Van Leeuwenhoek">
        <title>Bradyrhizobium ontarionense sp. nov., a novel bacterial symbiont isolated from Aeschynomene indica (Indian jointvetch), harbours photosynthesis, nitrogen fixation and nitrous oxide (N2O) reductase genes.</title>
        <authorList>
            <person name="Bromfield E.S.P."/>
            <person name="Cloutier S."/>
        </authorList>
    </citation>
    <scope>NUCLEOTIDE SEQUENCE</scope>
    <source>
        <strain evidence="1">A19</strain>
    </source>
</reference>
<sequence length="203" mass="23107">MTQRITTVVFDIGNVLVQWDPRHLYRRIFATHDEVEHFLGNVCTSAWNLEIDGGKPFAEAVEELVARFPEHEMEIRAFDGRWNEMVPGLVPGTLALMERLEARGAPLYAITNFSAEKFAESRLRFPFFDRFRGTIVSAHERLLKPERAIFELLLARYRLQAEECLFIDDSADNVAGARAVGMAAHHFKSAAALEKELAAYQLI</sequence>
<dbReference type="CDD" id="cd02603">
    <property type="entry name" value="HAD_sEH-N_like"/>
    <property type="match status" value="1"/>
</dbReference>